<evidence type="ECO:0000256" key="4">
    <source>
        <dbReference type="ARBA" id="ARBA00022837"/>
    </source>
</evidence>
<reference evidence="7 8" key="1">
    <citation type="submission" date="2016-11" db="EMBL/GenBank/DDBJ databases">
        <authorList>
            <person name="Jaros S."/>
            <person name="Januszkiewicz K."/>
            <person name="Wedrychowicz H."/>
        </authorList>
    </citation>
    <scope>NUCLEOTIDE SEQUENCE [LARGE SCALE GENOMIC DNA]</scope>
    <source>
        <strain evidence="7 8">CGMCC 1.12145</strain>
    </source>
</reference>
<dbReference type="Gene3D" id="3.40.720.10">
    <property type="entry name" value="Alkaline Phosphatase, subunit A"/>
    <property type="match status" value="1"/>
</dbReference>
<dbReference type="InterPro" id="IPR050738">
    <property type="entry name" value="Sulfatase"/>
</dbReference>
<dbReference type="PANTHER" id="PTHR42693">
    <property type="entry name" value="ARYLSULFATASE FAMILY MEMBER"/>
    <property type="match status" value="1"/>
</dbReference>
<evidence type="ECO:0000256" key="1">
    <source>
        <dbReference type="ARBA" id="ARBA00008779"/>
    </source>
</evidence>
<dbReference type="AlphaFoldDB" id="A0A1K1QH92"/>
<dbReference type="STRING" id="1150368.SAMN02927921_02544"/>
<evidence type="ECO:0000259" key="6">
    <source>
        <dbReference type="Pfam" id="PF00884"/>
    </source>
</evidence>
<keyword evidence="8" id="KW-1185">Reference proteome</keyword>
<keyword evidence="2" id="KW-0479">Metal-binding</keyword>
<protein>
    <submittedName>
        <fullName evidence="7">Arylsulfatase A</fullName>
    </submittedName>
</protein>
<feature type="domain" description="Sulfatase N-terminal" evidence="6">
    <location>
        <begin position="30"/>
        <end position="310"/>
    </location>
</feature>
<dbReference type="Proteomes" id="UP000182248">
    <property type="component" value="Unassembled WGS sequence"/>
</dbReference>
<gene>
    <name evidence="7" type="ORF">SAMN02927921_02544</name>
</gene>
<keyword evidence="3" id="KW-0378">Hydrolase</keyword>
<evidence type="ECO:0000256" key="3">
    <source>
        <dbReference type="ARBA" id="ARBA00022801"/>
    </source>
</evidence>
<sequence length="574" mass="66072">MKQISKALLISALLLTNISICIGAQTSDLPNIIWITFEDLSPEHLSVYGNELVKTPHIDQLAADGVLFTRAYTVAGVCAPSRSGIITGMHPVSIGTQHMRTRAIKARFMPQGIPMYDAVLPEEVKAFPEYLRRKGYYSSNNMKEDYQFKAPVTVWDESSPAASYRNRGPGQAFFSVYNFFITHESQLMHYPDSLHFLVKEVAQYIPKYYEDTPTVRKDIANLFTRVETLDEHVGELIEQLKQDGVYEDSYIFFFSDHGGNLPWTKREVLERGTHIPLIVKFPKSSNAGTVEEELVSSVDFAPTVLSLAGVELPEYLQGRPFLGANNNSPKRKYVYAARDRMDSEVDRVRSVRDTAYRYVYNYYTDRPKYQDLKYRKGIPMMKEILDRNKAGILQNPYLSDWFQTPRVKEELYHVTEDKDELQNLAAVSQYRDKLLELRQAFWEWTAHIGDLSSIPEIEMVSHYMWNGLDKAPETKPVQIIETEKGVLLWAPTKGTSIGYRIVKVGEKPRQELHRLNSWDMPLVFGYTKMGVKQEFSGSWNVYQGEYILLHKGDILEINAMRIGYTPFLTEYHLK</sequence>
<proteinExistence type="inferred from homology"/>
<dbReference type="GO" id="GO:0046872">
    <property type="term" value="F:metal ion binding"/>
    <property type="evidence" value="ECO:0007669"/>
    <property type="project" value="UniProtKB-KW"/>
</dbReference>
<keyword evidence="4" id="KW-0106">Calcium</keyword>
<dbReference type="EMBL" id="FPJE01000013">
    <property type="protein sequence ID" value="SFW59076.1"/>
    <property type="molecule type" value="Genomic_DNA"/>
</dbReference>
<dbReference type="OrthoDB" id="9789742at2"/>
<dbReference type="InterPro" id="IPR017850">
    <property type="entry name" value="Alkaline_phosphatase_core_sf"/>
</dbReference>
<evidence type="ECO:0000256" key="2">
    <source>
        <dbReference type="ARBA" id="ARBA00022723"/>
    </source>
</evidence>
<dbReference type="SUPFAM" id="SSF53649">
    <property type="entry name" value="Alkaline phosphatase-like"/>
    <property type="match status" value="1"/>
</dbReference>
<feature type="chain" id="PRO_5009667123" evidence="5">
    <location>
        <begin position="24"/>
        <end position="574"/>
    </location>
</feature>
<dbReference type="InterPro" id="IPR000917">
    <property type="entry name" value="Sulfatase_N"/>
</dbReference>
<name>A0A1K1QH92_9FLAO</name>
<evidence type="ECO:0000313" key="8">
    <source>
        <dbReference type="Proteomes" id="UP000182248"/>
    </source>
</evidence>
<evidence type="ECO:0000313" key="7">
    <source>
        <dbReference type="EMBL" id="SFW59076.1"/>
    </source>
</evidence>
<dbReference type="Pfam" id="PF00884">
    <property type="entry name" value="Sulfatase"/>
    <property type="match status" value="1"/>
</dbReference>
<dbReference type="PANTHER" id="PTHR42693:SF53">
    <property type="entry name" value="ENDO-4-O-SULFATASE"/>
    <property type="match status" value="1"/>
</dbReference>
<organism evidence="7 8">
    <name type="scientific">Sinomicrobium oceani</name>
    <dbReference type="NCBI Taxonomy" id="1150368"/>
    <lineage>
        <taxon>Bacteria</taxon>
        <taxon>Pseudomonadati</taxon>
        <taxon>Bacteroidota</taxon>
        <taxon>Flavobacteriia</taxon>
        <taxon>Flavobacteriales</taxon>
        <taxon>Flavobacteriaceae</taxon>
        <taxon>Sinomicrobium</taxon>
    </lineage>
</organism>
<dbReference type="PROSITE" id="PS00523">
    <property type="entry name" value="SULFATASE_1"/>
    <property type="match status" value="1"/>
</dbReference>
<feature type="signal peptide" evidence="5">
    <location>
        <begin position="1"/>
        <end position="23"/>
    </location>
</feature>
<evidence type="ECO:0000256" key="5">
    <source>
        <dbReference type="SAM" id="SignalP"/>
    </source>
</evidence>
<keyword evidence="5" id="KW-0732">Signal</keyword>
<dbReference type="CDD" id="cd16027">
    <property type="entry name" value="SGSH"/>
    <property type="match status" value="1"/>
</dbReference>
<comment type="similarity">
    <text evidence="1">Belongs to the sulfatase family.</text>
</comment>
<dbReference type="InterPro" id="IPR024607">
    <property type="entry name" value="Sulfatase_CS"/>
</dbReference>
<dbReference type="RefSeq" id="WP_072317762.1">
    <property type="nucleotide sequence ID" value="NZ_FPJE01000013.1"/>
</dbReference>
<accession>A0A1K1QH92</accession>
<dbReference type="GO" id="GO:0004065">
    <property type="term" value="F:arylsulfatase activity"/>
    <property type="evidence" value="ECO:0007669"/>
    <property type="project" value="TreeGrafter"/>
</dbReference>